<feature type="region of interest" description="Disordered" evidence="1">
    <location>
        <begin position="1"/>
        <end position="125"/>
    </location>
</feature>
<dbReference type="InterPro" id="IPR006994">
    <property type="entry name" value="TCF25/Rqc1"/>
</dbReference>
<dbReference type="AlphaFoldDB" id="A0A4Y7SNV6"/>
<reference evidence="2 3" key="1">
    <citation type="journal article" date="2019" name="Nat. Ecol. Evol.">
        <title>Megaphylogeny resolves global patterns of mushroom evolution.</title>
        <authorList>
            <person name="Varga T."/>
            <person name="Krizsan K."/>
            <person name="Foldi C."/>
            <person name="Dima B."/>
            <person name="Sanchez-Garcia M."/>
            <person name="Sanchez-Ramirez S."/>
            <person name="Szollosi G.J."/>
            <person name="Szarkandi J.G."/>
            <person name="Papp V."/>
            <person name="Albert L."/>
            <person name="Andreopoulos W."/>
            <person name="Angelini C."/>
            <person name="Antonin V."/>
            <person name="Barry K.W."/>
            <person name="Bougher N.L."/>
            <person name="Buchanan P."/>
            <person name="Buyck B."/>
            <person name="Bense V."/>
            <person name="Catcheside P."/>
            <person name="Chovatia M."/>
            <person name="Cooper J."/>
            <person name="Damon W."/>
            <person name="Desjardin D."/>
            <person name="Finy P."/>
            <person name="Geml J."/>
            <person name="Haridas S."/>
            <person name="Hughes K."/>
            <person name="Justo A."/>
            <person name="Karasinski D."/>
            <person name="Kautmanova I."/>
            <person name="Kiss B."/>
            <person name="Kocsube S."/>
            <person name="Kotiranta H."/>
            <person name="LaButti K.M."/>
            <person name="Lechner B.E."/>
            <person name="Liimatainen K."/>
            <person name="Lipzen A."/>
            <person name="Lukacs Z."/>
            <person name="Mihaltcheva S."/>
            <person name="Morgado L.N."/>
            <person name="Niskanen T."/>
            <person name="Noordeloos M.E."/>
            <person name="Ohm R.A."/>
            <person name="Ortiz-Santana B."/>
            <person name="Ovrebo C."/>
            <person name="Racz N."/>
            <person name="Riley R."/>
            <person name="Savchenko A."/>
            <person name="Shiryaev A."/>
            <person name="Soop K."/>
            <person name="Spirin V."/>
            <person name="Szebenyi C."/>
            <person name="Tomsovsky M."/>
            <person name="Tulloss R.E."/>
            <person name="Uehling J."/>
            <person name="Grigoriev I.V."/>
            <person name="Vagvolgyi C."/>
            <person name="Papp T."/>
            <person name="Martin F.M."/>
            <person name="Miettinen O."/>
            <person name="Hibbett D.S."/>
            <person name="Nagy L.G."/>
        </authorList>
    </citation>
    <scope>NUCLEOTIDE SEQUENCE [LARGE SCALE GENOMIC DNA]</scope>
    <source>
        <strain evidence="2 3">FP101781</strain>
    </source>
</reference>
<feature type="compositionally biased region" description="Acidic residues" evidence="1">
    <location>
        <begin position="780"/>
        <end position="790"/>
    </location>
</feature>
<feature type="compositionally biased region" description="Acidic residues" evidence="1">
    <location>
        <begin position="735"/>
        <end position="758"/>
    </location>
</feature>
<accession>A0A4Y7SNV6</accession>
<dbReference type="GO" id="GO:0072344">
    <property type="term" value="P:rescue of stalled ribosome"/>
    <property type="evidence" value="ECO:0007669"/>
    <property type="project" value="TreeGrafter"/>
</dbReference>
<dbReference type="PANTHER" id="PTHR22684:SF0">
    <property type="entry name" value="RIBOSOME QUALITY CONTROL COMPLEX SUBUNIT TCF25"/>
    <property type="match status" value="1"/>
</dbReference>
<dbReference type="GO" id="GO:1990116">
    <property type="term" value="P:ribosome-associated ubiquitin-dependent protein catabolic process"/>
    <property type="evidence" value="ECO:0007669"/>
    <property type="project" value="TreeGrafter"/>
</dbReference>
<name>A0A4Y7SNV6_COPMI</name>
<feature type="region of interest" description="Disordered" evidence="1">
    <location>
        <begin position="777"/>
        <end position="798"/>
    </location>
</feature>
<gene>
    <name evidence="2" type="ORF">FA13DRAFT_1694387</name>
</gene>
<evidence type="ECO:0000313" key="3">
    <source>
        <dbReference type="Proteomes" id="UP000298030"/>
    </source>
</evidence>
<dbReference type="Proteomes" id="UP000298030">
    <property type="component" value="Unassembled WGS sequence"/>
</dbReference>
<proteinExistence type="predicted"/>
<dbReference type="EMBL" id="QPFP01000077">
    <property type="protein sequence ID" value="TEB23525.1"/>
    <property type="molecule type" value="Genomic_DNA"/>
</dbReference>
<sequence length="798" mass="89295">MPPRLSKRQQRELEELEALGGKAEGSADDVELDEAPAIQSPKAPGGFAALMTGNDEESDGDDIDQTKPSKSRKGKKKKKKATSETPKQDVVDSPRPAPTPKSTPAVPISKKALKRAKAKEKKAADDELDQALAELSLKYQNSHSMHQTTVTGQTFADLLSVSAHHLDSDAEMRKFFGSKVVQANKETSSSAGPSRRKAPAIRSQLTRPKPTWWAAKGREGLSLRALTEDEINGKLKRHGWQSIPQEKWWTVEYSKRYKSLTKVFMGTVYSGDPQGFWDLLGRSPWQADTLLQVSEVYRHREEFAQAFDFVDRALFTYERAFVGAFNFTSGINRLDFDYVENRPFYLAVHRQVADLLRRGCVRTSFEFAKLLYSLDPWSDPHGALLHLDFLAIKSGMHQWLIDVFSLFSKRKDDKQRINPSVLPGWTYARALALRIVEGAEGSDNLKSTAALREALNDFPSVVPLLADKLDLAIPGSIRSHPDFKIETGATGLKPAPSMSHLLSHLYAQKSHVLWQDHSQWFLDTVTSTFSNLPSRLPVTGRKEGFLSLYGNPEPRYSAYRFLIVMETTHKNLFPFIDLNLEQARGLMCDPLPPPTAVNKYDPEYFRNVDDLVSFTRRTRREQAMDERRLAQMIPDANFRRQLEGFFNGNAGLAGRFPGGILQFAQAIAQLPPDALEDMMMAEAMGGGGVELAGLADVGGMPGGLDIEDLNPQEPVALGVQAPRAPQIDRDLAEDRWEEEARGEEEDDVEDEEDEDEGDISPMPRVLRNILGRFWGRAPVEEDSSSDEERELLDNNGVD</sequence>
<comment type="caution">
    <text evidence="2">The sequence shown here is derived from an EMBL/GenBank/DDBJ whole genome shotgun (WGS) entry which is preliminary data.</text>
</comment>
<evidence type="ECO:0000256" key="1">
    <source>
        <dbReference type="SAM" id="MobiDB-lite"/>
    </source>
</evidence>
<protein>
    <submittedName>
        <fullName evidence="2">DUF654-domain-containing protein</fullName>
    </submittedName>
</protein>
<dbReference type="STRING" id="71717.A0A4Y7SNV6"/>
<organism evidence="2 3">
    <name type="scientific">Coprinellus micaceus</name>
    <name type="common">Glistening ink-cap mushroom</name>
    <name type="synonym">Coprinus micaceus</name>
    <dbReference type="NCBI Taxonomy" id="71717"/>
    <lineage>
        <taxon>Eukaryota</taxon>
        <taxon>Fungi</taxon>
        <taxon>Dikarya</taxon>
        <taxon>Basidiomycota</taxon>
        <taxon>Agaricomycotina</taxon>
        <taxon>Agaricomycetes</taxon>
        <taxon>Agaricomycetidae</taxon>
        <taxon>Agaricales</taxon>
        <taxon>Agaricineae</taxon>
        <taxon>Psathyrellaceae</taxon>
        <taxon>Coprinellus</taxon>
    </lineage>
</organism>
<feature type="region of interest" description="Disordered" evidence="1">
    <location>
        <begin position="183"/>
        <end position="202"/>
    </location>
</feature>
<dbReference type="Pfam" id="PF04910">
    <property type="entry name" value="Tcf25"/>
    <property type="match status" value="1"/>
</dbReference>
<feature type="compositionally biased region" description="Basic residues" evidence="1">
    <location>
        <begin position="111"/>
        <end position="120"/>
    </location>
</feature>
<dbReference type="OrthoDB" id="205993at2759"/>
<feature type="compositionally biased region" description="Basic residues" evidence="1">
    <location>
        <begin position="69"/>
        <end position="80"/>
    </location>
</feature>
<evidence type="ECO:0000313" key="2">
    <source>
        <dbReference type="EMBL" id="TEB23525.1"/>
    </source>
</evidence>
<dbReference type="PANTHER" id="PTHR22684">
    <property type="entry name" value="NULP1-RELATED"/>
    <property type="match status" value="1"/>
</dbReference>
<feature type="region of interest" description="Disordered" evidence="1">
    <location>
        <begin position="735"/>
        <end position="764"/>
    </location>
</feature>
<keyword evidence="3" id="KW-1185">Reference proteome</keyword>
<dbReference type="GO" id="GO:1990112">
    <property type="term" value="C:RQC complex"/>
    <property type="evidence" value="ECO:0007669"/>
    <property type="project" value="TreeGrafter"/>
</dbReference>
<feature type="compositionally biased region" description="Acidic residues" evidence="1">
    <location>
        <begin position="54"/>
        <end position="63"/>
    </location>
</feature>